<evidence type="ECO:0000313" key="2">
    <source>
        <dbReference type="Proteomes" id="UP000248584"/>
    </source>
</evidence>
<name>A0ABX5PWV6_9FLAO</name>
<dbReference type="InterPro" id="IPR046732">
    <property type="entry name" value="DUF6624"/>
</dbReference>
<accession>A0ABX5PWV6</accession>
<proteinExistence type="predicted"/>
<organism evidence="1 2">
    <name type="scientific">Nonlabens dokdonensis</name>
    <dbReference type="NCBI Taxonomy" id="328515"/>
    <lineage>
        <taxon>Bacteria</taxon>
        <taxon>Pseudomonadati</taxon>
        <taxon>Bacteroidota</taxon>
        <taxon>Flavobacteriia</taxon>
        <taxon>Flavobacteriales</taxon>
        <taxon>Flavobacteriaceae</taxon>
        <taxon>Nonlabens</taxon>
    </lineage>
</organism>
<protein>
    <recommendedName>
        <fullName evidence="3">Lipoprotein</fullName>
    </recommendedName>
</protein>
<evidence type="ECO:0008006" key="3">
    <source>
        <dbReference type="Google" id="ProtNLM"/>
    </source>
</evidence>
<dbReference type="EMBL" id="QKZR01000003">
    <property type="protein sequence ID" value="PZX39603.1"/>
    <property type="molecule type" value="Genomic_DNA"/>
</dbReference>
<keyword evidence="2" id="KW-1185">Reference proteome</keyword>
<comment type="caution">
    <text evidence="1">The sequence shown here is derived from an EMBL/GenBank/DDBJ whole genome shotgun (WGS) entry which is preliminary data.</text>
</comment>
<sequence>MKRISLLILIVTILSCKTEKKQESEKEISEIDNAELIEIYENDQNDRKTDNINWQELNKRDSLRRVRVNEIIALNKIKTAKDYKNAAMVFQHGNDSTDYGKAVRLMKKAIDLDSTINKWLLAATTDRYLLSKGEPQIYGTQFYKEGDEPWILSEIDTTQITDAERIEYGVETLAEQRLQVIKMNSENQGHGH</sequence>
<reference evidence="1 2" key="1">
    <citation type="submission" date="2018-06" db="EMBL/GenBank/DDBJ databases">
        <title>Genomic Encyclopedia of Archaeal and Bacterial Type Strains, Phase II (KMG-II): from individual species to whole genera.</title>
        <authorList>
            <person name="Goeker M."/>
        </authorList>
    </citation>
    <scope>NUCLEOTIDE SEQUENCE [LARGE SCALE GENOMIC DNA]</scope>
    <source>
        <strain evidence="1 2">DSM 17205</strain>
    </source>
</reference>
<gene>
    <name evidence="1" type="ORF">LX97_01957</name>
</gene>
<dbReference type="RefSeq" id="WP_015363364.1">
    <property type="nucleotide sequence ID" value="NZ_QKZR01000003.1"/>
</dbReference>
<dbReference type="Pfam" id="PF20329">
    <property type="entry name" value="DUF6624"/>
    <property type="match status" value="1"/>
</dbReference>
<evidence type="ECO:0000313" key="1">
    <source>
        <dbReference type="EMBL" id="PZX39603.1"/>
    </source>
</evidence>
<dbReference type="PROSITE" id="PS51257">
    <property type="entry name" value="PROKAR_LIPOPROTEIN"/>
    <property type="match status" value="1"/>
</dbReference>
<dbReference type="Proteomes" id="UP000248584">
    <property type="component" value="Unassembled WGS sequence"/>
</dbReference>